<dbReference type="Pfam" id="PF08240">
    <property type="entry name" value="ADH_N"/>
    <property type="match status" value="1"/>
</dbReference>
<dbReference type="Gene3D" id="3.90.180.10">
    <property type="entry name" value="Medium-chain alcohol dehydrogenases, catalytic domain"/>
    <property type="match status" value="1"/>
</dbReference>
<keyword evidence="8" id="KW-1185">Reference proteome</keyword>
<comment type="similarity">
    <text evidence="5">Belongs to the zinc-containing alcohol dehydrogenase family.</text>
</comment>
<proteinExistence type="inferred from homology"/>
<dbReference type="RefSeq" id="WP_148697701.1">
    <property type="nucleotide sequence ID" value="NZ_CP017834.1"/>
</dbReference>
<evidence type="ECO:0000313" key="8">
    <source>
        <dbReference type="Proteomes" id="UP000184731"/>
    </source>
</evidence>
<reference evidence="7 8" key="1">
    <citation type="submission" date="2016-10" db="EMBL/GenBank/DDBJ databases">
        <title>Silvanigrella aquatica sp. nov., isolated from a freshwater lake located in the Black Forest, Germany, description of Silvanigrellaceae fam. nov., Silvanigrellales ord. nov., reclassification of the order Bdellovibrionales in the class Oligoflexia, reclassification of the families Bacteriovoracaceae and Halobacteriovoraceae in the new order Bacteriovoracales ord. nov., and reclassification of the family Pseudobacteriovoracaceae in the order Oligoflexiales.</title>
        <authorList>
            <person name="Hahn M.W."/>
            <person name="Schmidt J."/>
            <person name="Koll U."/>
            <person name="Rohde M."/>
            <person name="Verbag S."/>
            <person name="Pitt A."/>
            <person name="Nakai R."/>
            <person name="Naganuma T."/>
            <person name="Lang E."/>
        </authorList>
    </citation>
    <scope>NUCLEOTIDE SEQUENCE [LARGE SCALE GENOMIC DNA]</scope>
    <source>
        <strain evidence="7 8">MWH-Nonnen-W8red</strain>
    </source>
</reference>
<feature type="domain" description="Enoyl reductase (ER)" evidence="6">
    <location>
        <begin position="14"/>
        <end position="342"/>
    </location>
</feature>
<accession>A0A1L4D185</accession>
<name>A0A1L4D185_9BACT</name>
<dbReference type="GO" id="GO:0008270">
    <property type="term" value="F:zinc ion binding"/>
    <property type="evidence" value="ECO:0007669"/>
    <property type="project" value="InterPro"/>
</dbReference>
<dbReference type="CDD" id="cd05283">
    <property type="entry name" value="CAD1"/>
    <property type="match status" value="1"/>
</dbReference>
<dbReference type="AlphaFoldDB" id="A0A1L4D185"/>
<comment type="cofactor">
    <cofactor evidence="1 5">
        <name>Zn(2+)</name>
        <dbReference type="ChEBI" id="CHEBI:29105"/>
    </cofactor>
</comment>
<evidence type="ECO:0000259" key="6">
    <source>
        <dbReference type="SMART" id="SM00829"/>
    </source>
</evidence>
<dbReference type="PANTHER" id="PTHR42683">
    <property type="entry name" value="ALDEHYDE REDUCTASE"/>
    <property type="match status" value="1"/>
</dbReference>
<dbReference type="InterPro" id="IPR020843">
    <property type="entry name" value="ER"/>
</dbReference>
<evidence type="ECO:0000256" key="5">
    <source>
        <dbReference type="RuleBase" id="RU361277"/>
    </source>
</evidence>
<evidence type="ECO:0000256" key="2">
    <source>
        <dbReference type="ARBA" id="ARBA00022723"/>
    </source>
</evidence>
<dbReference type="GO" id="GO:0008106">
    <property type="term" value="F:alcohol dehydrogenase (NADP+) activity"/>
    <property type="evidence" value="ECO:0007669"/>
    <property type="project" value="UniProtKB-ARBA"/>
</dbReference>
<dbReference type="InterPro" id="IPR013149">
    <property type="entry name" value="ADH-like_C"/>
</dbReference>
<evidence type="ECO:0000256" key="4">
    <source>
        <dbReference type="ARBA" id="ARBA00023002"/>
    </source>
</evidence>
<dbReference type="InterPro" id="IPR047109">
    <property type="entry name" value="CAD-like"/>
</dbReference>
<dbReference type="PROSITE" id="PS00059">
    <property type="entry name" value="ADH_ZINC"/>
    <property type="match status" value="1"/>
</dbReference>
<keyword evidence="2 5" id="KW-0479">Metal-binding</keyword>
<dbReference type="SUPFAM" id="SSF51735">
    <property type="entry name" value="NAD(P)-binding Rossmann-fold domains"/>
    <property type="match status" value="1"/>
</dbReference>
<dbReference type="Proteomes" id="UP000184731">
    <property type="component" value="Chromosome"/>
</dbReference>
<evidence type="ECO:0000256" key="3">
    <source>
        <dbReference type="ARBA" id="ARBA00022833"/>
    </source>
</evidence>
<dbReference type="Gene3D" id="3.40.50.720">
    <property type="entry name" value="NAD(P)-binding Rossmann-like Domain"/>
    <property type="match status" value="1"/>
</dbReference>
<dbReference type="InterPro" id="IPR002328">
    <property type="entry name" value="ADH_Zn_CS"/>
</dbReference>
<sequence>MSLVEAYAAMKPKEPLRRFQFKNRETGNKDVQIEIMYSGICHSDIHMAREEWGPGMFPLVPGHEIAGKVTKVGAGVTRFKVGDHVGVGCMVDSCRNCNSCKKGIEQYCDNGATFTYGSKRRGTDEPTYGGYSTQIVADEDFVLKIPANLPLDKAAPLLCAGITTYSPLRQWNVKHGDRVAVVGLGGLGHMAVKIAVAMGAEVTVISRSEKKKADSIRLGARHYINTSEPEAFTKNANQFDFILNTVSAELDLSPFLNLLKLDATMVQVGVPDRPNTVSMISLIGRRRRLGGSLIGGIQETQEMLDFCGKHHISSDIELIPAEKINEAYERVVKGDVKFRFVIDIQSLK</sequence>
<dbReference type="Pfam" id="PF00107">
    <property type="entry name" value="ADH_zinc_N"/>
    <property type="match status" value="1"/>
</dbReference>
<dbReference type="OrthoDB" id="5290529at2"/>
<dbReference type="InterPro" id="IPR011032">
    <property type="entry name" value="GroES-like_sf"/>
</dbReference>
<dbReference type="SUPFAM" id="SSF50129">
    <property type="entry name" value="GroES-like"/>
    <property type="match status" value="1"/>
</dbReference>
<dbReference type="STRING" id="1915309.AXG55_08570"/>
<keyword evidence="3 5" id="KW-0862">Zinc</keyword>
<dbReference type="InterPro" id="IPR013154">
    <property type="entry name" value="ADH-like_N"/>
</dbReference>
<gene>
    <name evidence="7" type="ORF">AXG55_08570</name>
</gene>
<dbReference type="SMART" id="SM00829">
    <property type="entry name" value="PKS_ER"/>
    <property type="match status" value="1"/>
</dbReference>
<dbReference type="EMBL" id="CP017834">
    <property type="protein sequence ID" value="APJ03956.1"/>
    <property type="molecule type" value="Genomic_DNA"/>
</dbReference>
<evidence type="ECO:0000313" key="7">
    <source>
        <dbReference type="EMBL" id="APJ03956.1"/>
    </source>
</evidence>
<organism evidence="7 8">
    <name type="scientific">Silvanigrella aquatica</name>
    <dbReference type="NCBI Taxonomy" id="1915309"/>
    <lineage>
        <taxon>Bacteria</taxon>
        <taxon>Pseudomonadati</taxon>
        <taxon>Bdellovibrionota</taxon>
        <taxon>Oligoflexia</taxon>
        <taxon>Silvanigrellales</taxon>
        <taxon>Silvanigrellaceae</taxon>
        <taxon>Silvanigrella</taxon>
    </lineage>
</organism>
<dbReference type="FunFam" id="3.40.50.720:FF:000022">
    <property type="entry name" value="Cinnamyl alcohol dehydrogenase"/>
    <property type="match status" value="1"/>
</dbReference>
<evidence type="ECO:0000256" key="1">
    <source>
        <dbReference type="ARBA" id="ARBA00001947"/>
    </source>
</evidence>
<dbReference type="InterPro" id="IPR036291">
    <property type="entry name" value="NAD(P)-bd_dom_sf"/>
</dbReference>
<keyword evidence="4" id="KW-0560">Oxidoreductase</keyword>
<dbReference type="KEGG" id="saqi:AXG55_08570"/>
<protein>
    <submittedName>
        <fullName evidence="7">Hydroxyacid dehydrogenase</fullName>
    </submittedName>
</protein>